<dbReference type="Gene3D" id="1.10.357.10">
    <property type="entry name" value="Tetracycline Repressor, domain 2"/>
    <property type="match status" value="1"/>
</dbReference>
<dbReference type="Pfam" id="PF00440">
    <property type="entry name" value="TetR_N"/>
    <property type="match status" value="1"/>
</dbReference>
<evidence type="ECO:0000256" key="2">
    <source>
        <dbReference type="ARBA" id="ARBA00023125"/>
    </source>
</evidence>
<dbReference type="EMBL" id="QAXS01000025">
    <property type="protein sequence ID" value="PTV96745.1"/>
    <property type="molecule type" value="Genomic_DNA"/>
</dbReference>
<keyword evidence="1" id="KW-0805">Transcription regulation</keyword>
<dbReference type="GO" id="GO:0000976">
    <property type="term" value="F:transcription cis-regulatory region binding"/>
    <property type="evidence" value="ECO:0007669"/>
    <property type="project" value="TreeGrafter"/>
</dbReference>
<proteinExistence type="predicted"/>
<dbReference type="PROSITE" id="PS01081">
    <property type="entry name" value="HTH_TETR_1"/>
    <property type="match status" value="1"/>
</dbReference>
<protein>
    <submittedName>
        <fullName evidence="6">TetR family transcriptional regulator</fullName>
    </submittedName>
</protein>
<feature type="domain" description="HTH tetR-type" evidence="5">
    <location>
        <begin position="9"/>
        <end position="69"/>
    </location>
</feature>
<organism evidence="6 7">
    <name type="scientific">Halanaerobium saccharolyticum</name>
    <dbReference type="NCBI Taxonomy" id="43595"/>
    <lineage>
        <taxon>Bacteria</taxon>
        <taxon>Bacillati</taxon>
        <taxon>Bacillota</taxon>
        <taxon>Clostridia</taxon>
        <taxon>Halanaerobiales</taxon>
        <taxon>Halanaerobiaceae</taxon>
        <taxon>Halanaerobium</taxon>
    </lineage>
</organism>
<keyword evidence="3" id="KW-0804">Transcription</keyword>
<dbReference type="AlphaFoldDB" id="A0A2T5RHM4"/>
<dbReference type="InterPro" id="IPR001647">
    <property type="entry name" value="HTH_TetR"/>
</dbReference>
<dbReference type="RefSeq" id="WP_108141242.1">
    <property type="nucleotide sequence ID" value="NZ_QAXS01000025.1"/>
</dbReference>
<dbReference type="InterPro" id="IPR036271">
    <property type="entry name" value="Tet_transcr_reg_TetR-rel_C_sf"/>
</dbReference>
<evidence type="ECO:0000313" key="6">
    <source>
        <dbReference type="EMBL" id="PTV96745.1"/>
    </source>
</evidence>
<dbReference type="Proteomes" id="UP000244089">
    <property type="component" value="Unassembled WGS sequence"/>
</dbReference>
<feature type="DNA-binding region" description="H-T-H motif" evidence="4">
    <location>
        <begin position="32"/>
        <end position="51"/>
    </location>
</feature>
<dbReference type="GO" id="GO:0045892">
    <property type="term" value="P:negative regulation of DNA-templated transcription"/>
    <property type="evidence" value="ECO:0007669"/>
    <property type="project" value="UniProtKB-ARBA"/>
</dbReference>
<evidence type="ECO:0000259" key="5">
    <source>
        <dbReference type="PROSITE" id="PS50977"/>
    </source>
</evidence>
<evidence type="ECO:0000256" key="3">
    <source>
        <dbReference type="ARBA" id="ARBA00023163"/>
    </source>
</evidence>
<dbReference type="InterPro" id="IPR023772">
    <property type="entry name" value="DNA-bd_HTH_TetR-type_CS"/>
</dbReference>
<dbReference type="GO" id="GO:0003700">
    <property type="term" value="F:DNA-binding transcription factor activity"/>
    <property type="evidence" value="ECO:0007669"/>
    <property type="project" value="TreeGrafter"/>
</dbReference>
<gene>
    <name evidence="6" type="ORF">C8C76_12510</name>
</gene>
<dbReference type="FunFam" id="1.10.10.60:FF:000141">
    <property type="entry name" value="TetR family transcriptional regulator"/>
    <property type="match status" value="1"/>
</dbReference>
<dbReference type="SUPFAM" id="SSF48498">
    <property type="entry name" value="Tetracyclin repressor-like, C-terminal domain"/>
    <property type="match status" value="1"/>
</dbReference>
<dbReference type="OrthoDB" id="9814200at2"/>
<evidence type="ECO:0000256" key="4">
    <source>
        <dbReference type="PROSITE-ProRule" id="PRU00335"/>
    </source>
</evidence>
<reference evidence="6 7" key="1">
    <citation type="submission" date="2018-04" db="EMBL/GenBank/DDBJ databases">
        <title>Subsurface microbial communities from deep shales in Ohio and West Virginia, USA.</title>
        <authorList>
            <person name="Wrighton K."/>
        </authorList>
    </citation>
    <scope>NUCLEOTIDE SEQUENCE [LARGE SCALE GENOMIC DNA]</scope>
    <source>
        <strain evidence="6 7">WC1</strain>
    </source>
</reference>
<evidence type="ECO:0000256" key="1">
    <source>
        <dbReference type="ARBA" id="ARBA00023015"/>
    </source>
</evidence>
<dbReference type="InterPro" id="IPR050109">
    <property type="entry name" value="HTH-type_TetR-like_transc_reg"/>
</dbReference>
<evidence type="ECO:0000313" key="7">
    <source>
        <dbReference type="Proteomes" id="UP000244089"/>
    </source>
</evidence>
<dbReference type="PROSITE" id="PS50977">
    <property type="entry name" value="HTH_TETR_2"/>
    <property type="match status" value="1"/>
</dbReference>
<dbReference type="PRINTS" id="PR00455">
    <property type="entry name" value="HTHTETR"/>
</dbReference>
<keyword evidence="2 4" id="KW-0238">DNA-binding</keyword>
<sequence>MAKQTKKSLQRRNTILNEAEKLFIEEGFEKTTVKDIAARAGVAKGTFYYYFDTKEDIISSLLEKRYRKTEKKARHVLENKEMSSLEKLEKVILRLIFSRRGNFKVYEFFKIDENAKFMKERNKEFWNKFMPIFTAIVKEGVERGEFETDYPEEVTEILFMGIDNFLHRHYAKFTTEEMYIDKFAAVEELLNRSLNVKGRKVDLSLMKPDNSQ</sequence>
<comment type="caution">
    <text evidence="6">The sequence shown here is derived from an EMBL/GenBank/DDBJ whole genome shotgun (WGS) entry which is preliminary data.</text>
</comment>
<dbReference type="PANTHER" id="PTHR30055:SF234">
    <property type="entry name" value="HTH-TYPE TRANSCRIPTIONAL REGULATOR BETI"/>
    <property type="match status" value="1"/>
</dbReference>
<dbReference type="SUPFAM" id="SSF46689">
    <property type="entry name" value="Homeodomain-like"/>
    <property type="match status" value="1"/>
</dbReference>
<dbReference type="InterPro" id="IPR009057">
    <property type="entry name" value="Homeodomain-like_sf"/>
</dbReference>
<name>A0A2T5RHM4_9FIRM</name>
<accession>A0A2T5RHM4</accession>
<dbReference type="PANTHER" id="PTHR30055">
    <property type="entry name" value="HTH-TYPE TRANSCRIPTIONAL REGULATOR RUTR"/>
    <property type="match status" value="1"/>
</dbReference>